<accession>A0A699VY15</accession>
<evidence type="ECO:0008006" key="3">
    <source>
        <dbReference type="Google" id="ProtNLM"/>
    </source>
</evidence>
<reference evidence="2" key="1">
    <citation type="journal article" date="2019" name="Sci. Rep.">
        <title>Draft genome of Tanacetum cinerariifolium, the natural source of mosquito coil.</title>
        <authorList>
            <person name="Yamashiro T."/>
            <person name="Shiraishi A."/>
            <person name="Satake H."/>
            <person name="Nakayama K."/>
        </authorList>
    </citation>
    <scope>NUCLEOTIDE SEQUENCE</scope>
</reference>
<feature type="region of interest" description="Disordered" evidence="1">
    <location>
        <begin position="1"/>
        <end position="47"/>
    </location>
</feature>
<comment type="caution">
    <text evidence="2">The sequence shown here is derived from an EMBL/GenBank/DDBJ whole genome shotgun (WGS) entry which is preliminary data.</text>
</comment>
<feature type="compositionally biased region" description="Basic and acidic residues" evidence="1">
    <location>
        <begin position="1"/>
        <end position="14"/>
    </location>
</feature>
<feature type="region of interest" description="Disordered" evidence="1">
    <location>
        <begin position="88"/>
        <end position="114"/>
    </location>
</feature>
<gene>
    <name evidence="2" type="ORF">Tci_911269</name>
</gene>
<dbReference type="AlphaFoldDB" id="A0A699VY15"/>
<name>A0A699VY15_TANCI</name>
<evidence type="ECO:0000256" key="1">
    <source>
        <dbReference type="SAM" id="MobiDB-lite"/>
    </source>
</evidence>
<feature type="non-terminal residue" evidence="2">
    <location>
        <position position="157"/>
    </location>
</feature>
<sequence>DDESVRGFEQKTQDIGEDSNVDCVSDTNFGHDDRDEQQQQSNHMKQASEYPFQIYYLLKKRDNEVKSGLEQSRPYLPGFTPDVDENKKVEDKVSSPSVGLNSRIMPESSPIEDQMSSQDVQYSYMNDNKKGGSILEVMDYMIQLGRTMGYTMEGCMK</sequence>
<feature type="non-terminal residue" evidence="2">
    <location>
        <position position="1"/>
    </location>
</feature>
<evidence type="ECO:0000313" key="2">
    <source>
        <dbReference type="EMBL" id="GFD39300.1"/>
    </source>
</evidence>
<organism evidence="2">
    <name type="scientific">Tanacetum cinerariifolium</name>
    <name type="common">Dalmatian daisy</name>
    <name type="synonym">Chrysanthemum cinerariifolium</name>
    <dbReference type="NCBI Taxonomy" id="118510"/>
    <lineage>
        <taxon>Eukaryota</taxon>
        <taxon>Viridiplantae</taxon>
        <taxon>Streptophyta</taxon>
        <taxon>Embryophyta</taxon>
        <taxon>Tracheophyta</taxon>
        <taxon>Spermatophyta</taxon>
        <taxon>Magnoliopsida</taxon>
        <taxon>eudicotyledons</taxon>
        <taxon>Gunneridae</taxon>
        <taxon>Pentapetalae</taxon>
        <taxon>asterids</taxon>
        <taxon>campanulids</taxon>
        <taxon>Asterales</taxon>
        <taxon>Asteraceae</taxon>
        <taxon>Asteroideae</taxon>
        <taxon>Anthemideae</taxon>
        <taxon>Anthemidinae</taxon>
        <taxon>Tanacetum</taxon>
    </lineage>
</organism>
<protein>
    <recommendedName>
        <fullName evidence="3">RNA-directed DNA polymerase, eukaryota</fullName>
    </recommendedName>
</protein>
<proteinExistence type="predicted"/>
<dbReference type="EMBL" id="BKCJ011514342">
    <property type="protein sequence ID" value="GFD39300.1"/>
    <property type="molecule type" value="Genomic_DNA"/>
</dbReference>